<dbReference type="RefSeq" id="WP_083132731.1">
    <property type="nucleotide sequence ID" value="NZ_AP022607.1"/>
</dbReference>
<dbReference type="EMBL" id="MVHM01000012">
    <property type="protein sequence ID" value="ORA35461.1"/>
    <property type="molecule type" value="Genomic_DNA"/>
</dbReference>
<organism evidence="5 6">
    <name type="scientific">Mycobacterium branderi</name>
    <dbReference type="NCBI Taxonomy" id="43348"/>
    <lineage>
        <taxon>Bacteria</taxon>
        <taxon>Bacillati</taxon>
        <taxon>Actinomycetota</taxon>
        <taxon>Actinomycetes</taxon>
        <taxon>Mycobacteriales</taxon>
        <taxon>Mycobacteriaceae</taxon>
        <taxon>Mycobacterium</taxon>
    </lineage>
</organism>
<evidence type="ECO:0000313" key="7">
    <source>
        <dbReference type="Proteomes" id="UP000467379"/>
    </source>
</evidence>
<reference evidence="5 6" key="1">
    <citation type="submission" date="2016-12" db="EMBL/GenBank/DDBJ databases">
        <title>The new phylogeny of genus Mycobacterium.</title>
        <authorList>
            <person name="Tortoli E."/>
            <person name="Trovato A."/>
            <person name="Cirillo D.M."/>
        </authorList>
    </citation>
    <scope>NUCLEOTIDE SEQUENCE [LARGE SCALE GENOMIC DNA]</scope>
    <source>
        <strain evidence="5 6">DSM 44624</strain>
    </source>
</reference>
<gene>
    <name evidence="5" type="ORF">BST20_17880</name>
    <name evidence="4" type="ORF">MBRA_53660</name>
</gene>
<dbReference type="Pfam" id="PF24088">
    <property type="entry name" value="DUF7373"/>
    <property type="match status" value="1"/>
</dbReference>
<dbReference type="PROSITE" id="PS51257">
    <property type="entry name" value="PROKAR_LIPOPROTEIN"/>
    <property type="match status" value="1"/>
</dbReference>
<keyword evidence="4" id="KW-0614">Plasmid</keyword>
<keyword evidence="7" id="KW-1185">Reference proteome</keyword>
<reference evidence="4 7" key="2">
    <citation type="journal article" date="2019" name="Emerg. Microbes Infect.">
        <title>Comprehensive subspecies identification of 175 nontuberculous mycobacteria species based on 7547 genomic profiles.</title>
        <authorList>
            <person name="Matsumoto Y."/>
            <person name="Kinjo T."/>
            <person name="Motooka D."/>
            <person name="Nabeya D."/>
            <person name="Jung N."/>
            <person name="Uechi K."/>
            <person name="Horii T."/>
            <person name="Iida T."/>
            <person name="Fujita J."/>
            <person name="Nakamura S."/>
        </authorList>
    </citation>
    <scope>NUCLEOTIDE SEQUENCE [LARGE SCALE GENOMIC DNA]</scope>
    <source>
        <strain evidence="4 7">JCM 12687</strain>
        <plasmid evidence="4">pJCM12687</plasmid>
    </source>
</reference>
<evidence type="ECO:0008006" key="8">
    <source>
        <dbReference type="Google" id="ProtNLM"/>
    </source>
</evidence>
<dbReference type="AlphaFoldDB" id="A0A7I7WEZ2"/>
<protein>
    <recommendedName>
        <fullName evidence="8">Lipoprotein</fullName>
    </recommendedName>
</protein>
<dbReference type="OrthoDB" id="4569937at2"/>
<evidence type="ECO:0000313" key="6">
    <source>
        <dbReference type="Proteomes" id="UP000192441"/>
    </source>
</evidence>
<evidence type="ECO:0000313" key="5">
    <source>
        <dbReference type="EMBL" id="ORA35461.1"/>
    </source>
</evidence>
<evidence type="ECO:0000256" key="1">
    <source>
        <dbReference type="SAM" id="MobiDB-lite"/>
    </source>
</evidence>
<dbReference type="EMBL" id="AP022607">
    <property type="protein sequence ID" value="BBZ15171.1"/>
    <property type="molecule type" value="Genomic_DNA"/>
</dbReference>
<dbReference type="InterPro" id="IPR055797">
    <property type="entry name" value="DUF7373"/>
</dbReference>
<feature type="region of interest" description="Disordered" evidence="1">
    <location>
        <begin position="38"/>
        <end position="76"/>
    </location>
</feature>
<proteinExistence type="predicted"/>
<evidence type="ECO:0000259" key="3">
    <source>
        <dbReference type="Pfam" id="PF24092"/>
    </source>
</evidence>
<dbReference type="InterPro" id="IPR056463">
    <property type="entry name" value="DUF7373_C"/>
</dbReference>
<dbReference type="Proteomes" id="UP000467379">
    <property type="component" value="Plasmid pJCM12687"/>
</dbReference>
<evidence type="ECO:0000313" key="4">
    <source>
        <dbReference type="EMBL" id="BBZ15171.1"/>
    </source>
</evidence>
<accession>A0A7I7WEZ2</accession>
<dbReference type="Pfam" id="PF24092">
    <property type="entry name" value="DUF7373_C"/>
    <property type="match status" value="1"/>
</dbReference>
<reference evidence="4" key="3">
    <citation type="submission" date="2020-02" db="EMBL/GenBank/DDBJ databases">
        <authorList>
            <person name="Matsumoto Y."/>
            <person name="Motooka D."/>
            <person name="Nakamura S."/>
        </authorList>
    </citation>
    <scope>NUCLEOTIDE SEQUENCE</scope>
    <source>
        <strain evidence="4">JCM 12687</strain>
        <plasmid evidence="4">pJCM12687</plasmid>
    </source>
</reference>
<feature type="domain" description="DUF7373" evidence="3">
    <location>
        <begin position="284"/>
        <end position="426"/>
    </location>
</feature>
<feature type="domain" description="DUF7373" evidence="2">
    <location>
        <begin position="72"/>
        <end position="278"/>
    </location>
</feature>
<geneLocation type="plasmid" evidence="4 7">
    <name>pJCM12687</name>
</geneLocation>
<sequence length="428" mass="44964">MIKDVGSVQLVRRVAVAAAAVTMLAGCGSSVVSGSPMTAPGAAQGQNPGGGQVDVASLNTGNYPTTPAPPLGNAGSEEQGRVLEAQRLANNVVGPWEVDPALVTGISFQTSVIEDMSPGINKGFGNITDSKIAEAAQPDHFLLGFASTRRMEGPELARRLTNAVLRFADPASAAAAAADMSAKALTVNVDIYQKRPMPIPGHSDAQASTYDLPDDETHGKVGAVMSFTPHGTYVLYQYATSKDGVDAAAQLISGTLDRQKPLIDRFYAADPAGFADLPRDPTGLLARVLPRTGTYADNPNMMAVFEPRAALNYQLDPIKDAENFNKAGVAHVAAGKTNVYETIDETAAGQLRDAFADEVTTLLQPPDKPAEPVPHLPGSKCFAPTGKDPNASFSCYAVADRYLIEASSGQLSDTQQQTAAQYRMLMAK</sequence>
<name>A0A7I7WEZ2_9MYCO</name>
<dbReference type="Proteomes" id="UP000192441">
    <property type="component" value="Unassembled WGS sequence"/>
</dbReference>
<evidence type="ECO:0000259" key="2">
    <source>
        <dbReference type="Pfam" id="PF24088"/>
    </source>
</evidence>